<evidence type="ECO:0000313" key="3">
    <source>
        <dbReference type="Proteomes" id="UP000054524"/>
    </source>
</evidence>
<gene>
    <name evidence="2" type="ORF">NESG_01229</name>
</gene>
<accession>A0A086J1U6</accession>
<feature type="transmembrane region" description="Helical" evidence="1">
    <location>
        <begin position="31"/>
        <end position="48"/>
    </location>
</feature>
<evidence type="ECO:0000313" key="2">
    <source>
        <dbReference type="EMBL" id="KFG26114.1"/>
    </source>
</evidence>
<dbReference type="OrthoDB" id="10289333at2759"/>
<proteinExistence type="predicted"/>
<reference evidence="2 3" key="1">
    <citation type="journal article" date="2014" name="Genome Announc.">
        <title>Genome Sequence of the Microsporidian Species Nematocida sp1 Strain ERTm6 (ATCC PRA-372).</title>
        <authorList>
            <person name="Bakowski M.A."/>
            <person name="Priest M."/>
            <person name="Young S."/>
            <person name="Cuomo C.A."/>
            <person name="Troemel E.R."/>
        </authorList>
    </citation>
    <scope>NUCLEOTIDE SEQUENCE [LARGE SCALE GENOMIC DNA]</scope>
    <source>
        <strain evidence="2 3">ERTm6</strain>
    </source>
</reference>
<sequence>MNSKAGNTKQGYLYVKNKVQGHRAGKSIKRIYIWSLGKVFLICILLSMQNVSGLLKIEEVAGVQEAEVCTVQGVTYVARTDGPLSPIMLYLGGKVWEIYDNRLYSSKIHIHFTVSDKKSNNNFTRDPAKDRVFKGYAEGKEVPKNIIDHYNALITMFPSPEGEISIWPKADCKDSFTLFLKSDTGKAHAHTILAALLLKAEGINVPLLLEEVESACPKLVWKSIAQSNKSFSIDIAVVAYQGMDSSSSKKKKYSEYFKEKIVQTIQYFISTASSPKDKATPVGAGLKKKEDPWEHKFINTSAWLIQSYIYYYLETVEDANSFNSEVSSMLCEYIISCRVEHKLEQEKIAKEFLRKCFMPKGTQSETLKCWEKVKNLENIIITQEKMRLLPFTNPAHFPTKTTCKIHIQGEKYLKTKVFSTNVESVLLGLFCCFAYDPKTNEYNFDHVPGIMKEVKDIFSTQARNRGSSSCKSRKMQRKAANRKKLCKNTAAIRVGQDVPKGICQKWREIIWRLVKDDESISCVTLEDGNKIIRSDICNILILILKVVGICSAEEREIVEGFRKDLESAHANNCREIDAYLMERMEEYISALFAFLSRNCTPCQNLESWYQITSVDEENRQVFIEVVPQEVLEEDAGYYFPSNIDIYYAYENTAHCMVLQLVDSKTARLELGKPVVKLDEYEELEELDMLKEKASRIEKNTFPQSTISKYVKNVCIYNPKNIIIDLYILYMGEDADIMLNYKDIQPHQFNTRITNNLLFRMKYETYRDLKSNQNICSSLHNLNNFIANELILNERSLAILIIYIGIRIDKIKDQLTERLGSIITAKYHNPQINITSDLMVMIIENLLEIEAGLDIANIIAAYAQISGYYTRNCLTTLFERLASKGIDTDKIVQYMDVYSTIEEGKLQTEKSLEKLSSSLNSMKI</sequence>
<dbReference type="EMBL" id="AKIJ01000003">
    <property type="protein sequence ID" value="KFG26114.1"/>
    <property type="molecule type" value="Genomic_DNA"/>
</dbReference>
<keyword evidence="1" id="KW-0812">Transmembrane</keyword>
<comment type="caution">
    <text evidence="2">The sequence shown here is derived from an EMBL/GenBank/DDBJ whole genome shotgun (WGS) entry which is preliminary data.</text>
</comment>
<keyword evidence="1" id="KW-1133">Transmembrane helix</keyword>
<keyword evidence="1" id="KW-0472">Membrane</keyword>
<protein>
    <submittedName>
        <fullName evidence="2">Uncharacterized protein</fullName>
    </submittedName>
</protein>
<keyword evidence="3" id="KW-1185">Reference proteome</keyword>
<organism evidence="2 3">
    <name type="scientific">Nematocida ausubeli (strain ATCC PRA-371 / ERTm2)</name>
    <name type="common">Nematode killer fungus</name>
    <dbReference type="NCBI Taxonomy" id="1913371"/>
    <lineage>
        <taxon>Eukaryota</taxon>
        <taxon>Fungi</taxon>
        <taxon>Fungi incertae sedis</taxon>
        <taxon>Microsporidia</taxon>
        <taxon>Nematocida</taxon>
    </lineage>
</organism>
<dbReference type="RefSeq" id="XP_052904669.1">
    <property type="nucleotide sequence ID" value="XM_053048864.1"/>
</dbReference>
<dbReference type="Proteomes" id="UP000054524">
    <property type="component" value="Unassembled WGS sequence"/>
</dbReference>
<dbReference type="GeneID" id="77676202"/>
<dbReference type="AlphaFoldDB" id="A0A086J1U6"/>
<name>A0A086J1U6_NEMA1</name>
<dbReference type="HOGENOM" id="CLU_009683_4_0_1"/>
<evidence type="ECO:0000256" key="1">
    <source>
        <dbReference type="SAM" id="Phobius"/>
    </source>
</evidence>